<gene>
    <name evidence="3" type="ORF">PQ457_06305</name>
</gene>
<dbReference type="InterPro" id="IPR050223">
    <property type="entry name" value="D-isomer_2-hydroxyacid_DH"/>
</dbReference>
<keyword evidence="1" id="KW-0560">Oxidoreductase</keyword>
<dbReference type="PANTHER" id="PTHR10996:SF114">
    <property type="entry name" value="GLYOXYLATE_HYDROXYPYRUVATE REDUCTASE A"/>
    <property type="match status" value="1"/>
</dbReference>
<evidence type="ECO:0000259" key="2">
    <source>
        <dbReference type="Pfam" id="PF02826"/>
    </source>
</evidence>
<dbReference type="SUPFAM" id="SSF51735">
    <property type="entry name" value="NAD(P)-binding Rossmann-fold domains"/>
    <property type="match status" value="1"/>
</dbReference>
<dbReference type="PANTHER" id="PTHR10996">
    <property type="entry name" value="2-HYDROXYACID DEHYDROGENASE-RELATED"/>
    <property type="match status" value="1"/>
</dbReference>
<dbReference type="Proteomes" id="UP001218231">
    <property type="component" value="Chromosome"/>
</dbReference>
<dbReference type="InterPro" id="IPR006140">
    <property type="entry name" value="D-isomer_DH_NAD-bd"/>
</dbReference>
<evidence type="ECO:0000313" key="4">
    <source>
        <dbReference type="Proteomes" id="UP001218231"/>
    </source>
</evidence>
<proteinExistence type="predicted"/>
<organism evidence="3 4">
    <name type="scientific">Novosphingobium humi</name>
    <dbReference type="NCBI Taxonomy" id="2282397"/>
    <lineage>
        <taxon>Bacteria</taxon>
        <taxon>Pseudomonadati</taxon>
        <taxon>Pseudomonadota</taxon>
        <taxon>Alphaproteobacteria</taxon>
        <taxon>Sphingomonadales</taxon>
        <taxon>Sphingomonadaceae</taxon>
        <taxon>Novosphingobium</taxon>
    </lineage>
</organism>
<protein>
    <submittedName>
        <fullName evidence="3">Glyoxylate/hydroxypyruvate reductase A</fullName>
    </submittedName>
</protein>
<evidence type="ECO:0000313" key="3">
    <source>
        <dbReference type="EMBL" id="WCT78572.1"/>
    </source>
</evidence>
<dbReference type="SUPFAM" id="SSF52283">
    <property type="entry name" value="Formate/glycerate dehydrogenase catalytic domain-like"/>
    <property type="match status" value="1"/>
</dbReference>
<accession>A0ABY7TZ73</accession>
<dbReference type="Gene3D" id="3.40.50.720">
    <property type="entry name" value="NAD(P)-binding Rossmann-like Domain"/>
    <property type="match status" value="2"/>
</dbReference>
<reference evidence="3 4" key="1">
    <citation type="submission" date="2023-02" db="EMBL/GenBank/DDBJ databases">
        <title>Genome sequence of Novosphingobium humi KACC 19094.</title>
        <authorList>
            <person name="Kim S."/>
            <person name="Heo J."/>
            <person name="Kwon S.-W."/>
        </authorList>
    </citation>
    <scope>NUCLEOTIDE SEQUENCE [LARGE SCALE GENOMIC DNA]</scope>
    <source>
        <strain evidence="3 4">KACC 19094</strain>
    </source>
</reference>
<keyword evidence="4" id="KW-1185">Reference proteome</keyword>
<name>A0ABY7TZ73_9SPHN</name>
<dbReference type="Pfam" id="PF02826">
    <property type="entry name" value="2-Hacid_dh_C"/>
    <property type="match status" value="1"/>
</dbReference>
<dbReference type="EMBL" id="CP117417">
    <property type="protein sequence ID" value="WCT78572.1"/>
    <property type="molecule type" value="Genomic_DNA"/>
</dbReference>
<dbReference type="InterPro" id="IPR036291">
    <property type="entry name" value="NAD(P)-bd_dom_sf"/>
</dbReference>
<sequence length="317" mass="33989">MTILSRADCATIVHCGDPKRGAAWAEIFARDLPEVPFRCWPAIGDAQDVRYLIAWTLSEEIIAALPNLEVLFSIGAGVDQLDLSILPPHVRVIRMIEPGITTTMAEYVTMAVLALHRDLPALVAGQRAGTFPYMPVKMARERRVGIMGLGELGQAAIRMLSPIGFRLSGWSRSGRAIEGVETFAGDAGMDAFLGGLDILVCLLPLTDETRGILCRETFAKMPRGAALINVARGGHLVQEDLLSALDEGALSAAFLDVSTPEPLPETHALRSHPAVFLTPHIAGVTRIDTAVYALIDALKGVMAGQSVAGDIDRSRGY</sequence>
<feature type="domain" description="D-isomer specific 2-hydroxyacid dehydrogenase NAD-binding" evidence="2">
    <location>
        <begin position="110"/>
        <end position="282"/>
    </location>
</feature>
<evidence type="ECO:0000256" key="1">
    <source>
        <dbReference type="ARBA" id="ARBA00023002"/>
    </source>
</evidence>
<dbReference type="RefSeq" id="WP_273618883.1">
    <property type="nucleotide sequence ID" value="NZ_CP117417.1"/>
</dbReference>
<dbReference type="CDD" id="cd12164">
    <property type="entry name" value="GDH_like_2"/>
    <property type="match status" value="1"/>
</dbReference>